<dbReference type="EMBL" id="JAGZXI010000003">
    <property type="protein sequence ID" value="MBS6634665.1"/>
    <property type="molecule type" value="Genomic_DNA"/>
</dbReference>
<dbReference type="InterPro" id="IPR043519">
    <property type="entry name" value="NT_sf"/>
</dbReference>
<keyword evidence="1" id="KW-0051">Antiviral defense</keyword>
<dbReference type="SUPFAM" id="SSF81301">
    <property type="entry name" value="Nucleotidyltransferase"/>
    <property type="match status" value="1"/>
</dbReference>
<protein>
    <submittedName>
        <fullName evidence="2">Nucleotidyltransferase</fullName>
    </submittedName>
</protein>
<dbReference type="GO" id="GO:0051607">
    <property type="term" value="P:defense response to virus"/>
    <property type="evidence" value="ECO:0007669"/>
    <property type="project" value="UniProtKB-KW"/>
</dbReference>
<proteinExistence type="predicted"/>
<evidence type="ECO:0000313" key="2">
    <source>
        <dbReference type="EMBL" id="MBS6634665.1"/>
    </source>
</evidence>
<comment type="caution">
    <text evidence="2">The sequence shown here is derived from an EMBL/GenBank/DDBJ whole genome shotgun (WGS) entry which is preliminary data.</text>
</comment>
<dbReference type="Pfam" id="PF18144">
    <property type="entry name" value="SMODS"/>
    <property type="match status" value="1"/>
</dbReference>
<evidence type="ECO:0000313" key="3">
    <source>
        <dbReference type="Proteomes" id="UP000739069"/>
    </source>
</evidence>
<name>A0A943TBN3_9MICC</name>
<dbReference type="RefSeq" id="WP_303952274.1">
    <property type="nucleotide sequence ID" value="NZ_JAGZXI010000003.1"/>
</dbReference>
<dbReference type="Proteomes" id="UP000739069">
    <property type="component" value="Unassembled WGS sequence"/>
</dbReference>
<evidence type="ECO:0000256" key="1">
    <source>
        <dbReference type="ARBA" id="ARBA00023118"/>
    </source>
</evidence>
<reference evidence="2" key="1">
    <citation type="submission" date="2021-02" db="EMBL/GenBank/DDBJ databases">
        <title>Infant gut strain persistence is associated with maternal origin, phylogeny, and functional potential including surface adhesion and iron acquisition.</title>
        <authorList>
            <person name="Lou Y.C."/>
        </authorList>
    </citation>
    <scope>NUCLEOTIDE SEQUENCE</scope>
    <source>
        <strain evidence="2">L1_008_092G1_dasL1_008_092G1_concoct_16</strain>
    </source>
</reference>
<sequence>MSATAISTLESLIRAMTPDEAARSAAAKHRKEIEEWLMYDLDIIRMRETGSWHHGTALSGFSDVDYFVSMRGARPSASATALEELRASLSRGIPGAYVSIDRPAVRLRYFEEGPAVEITPAYFRDTDDYDIPDPDGTGWIRSNPAFHLQYVDRAQRETDGLAKGLIRLVKTWKSRNNVPLSSFYLEMRTAQYVLNNKPIIYDWDLRDFFKSLANSGLRNMNDPTNYGRRITTGTSNFVELITAKYAVEQAVRLTRLAHEASEDNDHSTAIRYLLALFNYERDGG</sequence>
<dbReference type="GO" id="GO:0016779">
    <property type="term" value="F:nucleotidyltransferase activity"/>
    <property type="evidence" value="ECO:0007669"/>
    <property type="project" value="InterPro"/>
</dbReference>
<dbReference type="AlphaFoldDB" id="A0A943TBN3"/>
<organism evidence="2 3">
    <name type="scientific">Rothia mucilaginosa</name>
    <dbReference type="NCBI Taxonomy" id="43675"/>
    <lineage>
        <taxon>Bacteria</taxon>
        <taxon>Bacillati</taxon>
        <taxon>Actinomycetota</taxon>
        <taxon>Actinomycetes</taxon>
        <taxon>Micrococcales</taxon>
        <taxon>Micrococcaceae</taxon>
        <taxon>Rothia</taxon>
    </lineage>
</organism>
<dbReference type="CDD" id="cd05400">
    <property type="entry name" value="NT_2-5OAS_ClassI-CCAase"/>
    <property type="match status" value="1"/>
</dbReference>
<dbReference type="InterPro" id="IPR006116">
    <property type="entry name" value="NT_2-5OAS_ClassI-CCAase"/>
</dbReference>
<accession>A0A943TBN3</accession>
<gene>
    <name evidence="2" type="ORF">KH265_03220</name>
</gene>